<evidence type="ECO:0000313" key="1">
    <source>
        <dbReference type="EMBL" id="QXJ19941.1"/>
    </source>
</evidence>
<reference evidence="1" key="1">
    <citation type="submission" date="2020-07" db="EMBL/GenBank/DDBJ databases">
        <authorList>
            <person name="Tarantini F.S."/>
            <person name="Hong K.W."/>
            <person name="Chan K.G."/>
        </authorList>
    </citation>
    <scope>NUCLEOTIDE SEQUENCE</scope>
    <source>
        <strain evidence="1">32-07</strain>
    </source>
</reference>
<sequence length="125" mass="13558">MDTTFGQGDEELSEHISSINMDELRQMAEDLQNLGAVLETPAGHVPHVTVTAGDVTAELFQVTDRNAPNLQRALLRDDHYYMLIVDGRLKGVVFSEELAAVLAAVLATTAGEAGQTDARPLEERP</sequence>
<evidence type="ECO:0000313" key="2">
    <source>
        <dbReference type="Proteomes" id="UP001049518"/>
    </source>
</evidence>
<dbReference type="RefSeq" id="WP_231332978.1">
    <property type="nucleotide sequence ID" value="NZ_CP059572.1"/>
</dbReference>
<evidence type="ECO:0008006" key="3">
    <source>
        <dbReference type="Google" id="ProtNLM"/>
    </source>
</evidence>
<protein>
    <recommendedName>
        <fullName evidence="3">CBS domain-containing protein</fullName>
    </recommendedName>
</protein>
<gene>
    <name evidence="1" type="ORF">AGRA3207_000556</name>
</gene>
<dbReference type="EMBL" id="CP059572">
    <property type="protein sequence ID" value="QXJ19941.1"/>
    <property type="molecule type" value="Genomic_DNA"/>
</dbReference>
<dbReference type="Proteomes" id="UP001049518">
    <property type="component" value="Chromosome"/>
</dbReference>
<name>A0ABX8QMI4_9ACTN</name>
<accession>A0ABX8QMI4</accession>
<proteinExistence type="predicted"/>
<keyword evidence="2" id="KW-1185">Reference proteome</keyword>
<organism evidence="1 2">
    <name type="scientific">Actinomadura graeca</name>
    <dbReference type="NCBI Taxonomy" id="2750812"/>
    <lineage>
        <taxon>Bacteria</taxon>
        <taxon>Bacillati</taxon>
        <taxon>Actinomycetota</taxon>
        <taxon>Actinomycetes</taxon>
        <taxon>Streptosporangiales</taxon>
        <taxon>Thermomonosporaceae</taxon>
        <taxon>Actinomadura</taxon>
    </lineage>
</organism>